<evidence type="ECO:0000313" key="1">
    <source>
        <dbReference type="EMBL" id="RHH74033.1"/>
    </source>
</evidence>
<dbReference type="Proteomes" id="UP000283732">
    <property type="component" value="Unassembled WGS sequence"/>
</dbReference>
<protein>
    <submittedName>
        <fullName evidence="1">Uncharacterized protein</fullName>
    </submittedName>
</protein>
<comment type="caution">
    <text evidence="1">The sequence shown here is derived from an EMBL/GenBank/DDBJ whole genome shotgun (WGS) entry which is preliminary data.</text>
</comment>
<reference evidence="1 2" key="1">
    <citation type="submission" date="2018-08" db="EMBL/GenBank/DDBJ databases">
        <title>A genome reference for cultivated species of the human gut microbiota.</title>
        <authorList>
            <person name="Zou Y."/>
            <person name="Xue W."/>
            <person name="Luo G."/>
        </authorList>
    </citation>
    <scope>NUCLEOTIDE SEQUENCE [LARGE SCALE GENOMIC DNA]</scope>
    <source>
        <strain evidence="1 2">AM16-50</strain>
    </source>
</reference>
<organism evidence="1 2">
    <name type="scientific">Parabacteroides merdae</name>
    <dbReference type="NCBI Taxonomy" id="46503"/>
    <lineage>
        <taxon>Bacteria</taxon>
        <taxon>Pseudomonadati</taxon>
        <taxon>Bacteroidota</taxon>
        <taxon>Bacteroidia</taxon>
        <taxon>Bacteroidales</taxon>
        <taxon>Tannerellaceae</taxon>
        <taxon>Parabacteroides</taxon>
    </lineage>
</organism>
<accession>A0A414XJJ5</accession>
<dbReference type="EMBL" id="QRKC01000015">
    <property type="protein sequence ID" value="RHH74033.1"/>
    <property type="molecule type" value="Genomic_DNA"/>
</dbReference>
<name>A0A414XJJ5_9BACT</name>
<evidence type="ECO:0000313" key="2">
    <source>
        <dbReference type="Proteomes" id="UP000283732"/>
    </source>
</evidence>
<proteinExistence type="predicted"/>
<dbReference type="RefSeq" id="WP_122291632.1">
    <property type="nucleotide sequence ID" value="NZ_JBDMDD010000010.1"/>
</dbReference>
<dbReference type="AlphaFoldDB" id="A0A414XJJ5"/>
<gene>
    <name evidence="1" type="ORF">DW191_19235</name>
</gene>
<sequence length="97" mass="10606">MELQDLTFNKEGDLYVCEFEATGPFNIKITRTNVSGAYGALSVQQSLTGEDYVSIPLPPAWPLMANLDFEIPNVPAGMHIRIESGAEVTLAKIAYQS</sequence>